<organism evidence="12 13">
    <name type="scientific">Marinobacterium aestuarii</name>
    <dbReference type="NCBI Taxonomy" id="1821621"/>
    <lineage>
        <taxon>Bacteria</taxon>
        <taxon>Pseudomonadati</taxon>
        <taxon>Pseudomonadota</taxon>
        <taxon>Gammaproteobacteria</taxon>
        <taxon>Oceanospirillales</taxon>
        <taxon>Oceanospirillaceae</taxon>
        <taxon>Marinobacterium</taxon>
    </lineage>
</organism>
<dbReference type="SMART" id="SM00493">
    <property type="entry name" value="TOPRIM"/>
    <property type="match status" value="1"/>
</dbReference>
<keyword evidence="3 8" id="KW-0479">Metal-binding</keyword>
<dbReference type="FunFam" id="1.10.290.10:FF:000004">
    <property type="entry name" value="DNA topoisomerase 3"/>
    <property type="match status" value="1"/>
</dbReference>
<evidence type="ECO:0000259" key="11">
    <source>
        <dbReference type="PROSITE" id="PS52039"/>
    </source>
</evidence>
<keyword evidence="6 8" id="KW-0238">DNA-binding</keyword>
<dbReference type="Gene3D" id="2.70.20.10">
    <property type="entry name" value="Topoisomerase I, domain 3"/>
    <property type="match status" value="1"/>
</dbReference>
<dbReference type="InterPro" id="IPR013497">
    <property type="entry name" value="Topo_IA_cen"/>
</dbReference>
<dbReference type="GO" id="GO:0043597">
    <property type="term" value="C:cytoplasmic replication fork"/>
    <property type="evidence" value="ECO:0007669"/>
    <property type="project" value="TreeGrafter"/>
</dbReference>
<evidence type="ECO:0000256" key="2">
    <source>
        <dbReference type="ARBA" id="ARBA00009446"/>
    </source>
</evidence>
<dbReference type="Proteomes" id="UP000078070">
    <property type="component" value="Chromosome"/>
</dbReference>
<dbReference type="PROSITE" id="PS50880">
    <property type="entry name" value="TOPRIM"/>
    <property type="match status" value="1"/>
</dbReference>
<dbReference type="HAMAP" id="MF_00953">
    <property type="entry name" value="Topoisom_3_prok"/>
    <property type="match status" value="1"/>
</dbReference>
<feature type="site" description="Interaction with DNA" evidence="8">
    <location>
        <position position="330"/>
    </location>
</feature>
<sequence length="669" mass="74065">MILYIAEKPSLGRAIADVLPRPHQKGDGYIRAGNGDTVSWCIGHLLEQAEPDAYDPAFKQWRLEHLPILPQQWQLTPKPKTRKQLTVLRKLVKEADQLIHAGDPDREGQLLVDEVIEYLGVKDAKRAAVQRCLISDLNPDAVRRALQRLRPNREFVPLSTSALARSRADWLYGLNMTRAYTIQGRKVGYDGVLSVGRVQTPLLGLVVRRDQAIAAFVPKPFYEVRAHLLTAAQEAFHAKWQPSEACAPYQDEDGRVLSRPLAENVVQRISGQPGTVLEVEQKRRRQAAPLPYSLSSLQIDAAKRFGFSAKETLDICQSLYEKHKLITYPRSDSRHLPLEHLARAPQVLGAIGHNSEALKDALAATDSRRKSQAWNDSKVDAHHAIIPTEKKQAASGLQGREKQLYELIARQYVGQFLPDFEYFETRVEIDIAGGRFRTQAREVIVPGWKPFFGRQEPAGDEATQLLPALSVGQVLQCERGELVEKMTQPPKHFTDATLLAAMTGIARFVEDRSIRQILKDTDGLGTEATRAGIIELLFRRGFLERRGKAIHATAAGCGLIDSLPRQTTLPDMTAQWEARLEAICQREGSYGDFMGALVTALGELIQTASNTLPQGLQGVRSATPGRGRRKTSTASGAARKAPRKSASATSARKAPAKRRSPAKSASKTS</sequence>
<dbReference type="NCBIfam" id="TIGR01056">
    <property type="entry name" value="topB"/>
    <property type="match status" value="1"/>
</dbReference>
<dbReference type="CDD" id="cd00186">
    <property type="entry name" value="TOP1Ac"/>
    <property type="match status" value="1"/>
</dbReference>
<evidence type="ECO:0000256" key="6">
    <source>
        <dbReference type="ARBA" id="ARBA00023125"/>
    </source>
</evidence>
<dbReference type="Gene3D" id="1.10.290.10">
    <property type="entry name" value="Topoisomerase I, domain 4"/>
    <property type="match status" value="1"/>
</dbReference>
<comment type="cofactor">
    <cofactor evidence="8">
        <name>Mg(2+)</name>
        <dbReference type="ChEBI" id="CHEBI:18420"/>
    </cofactor>
    <text evidence="8">Binds two Mg(2+) per subunit.</text>
</comment>
<dbReference type="RefSeq" id="WP_067383160.1">
    <property type="nucleotide sequence ID" value="NZ_CP015839.1"/>
</dbReference>
<dbReference type="PANTHER" id="PTHR11390">
    <property type="entry name" value="PROKARYOTIC DNA TOPOISOMERASE"/>
    <property type="match status" value="1"/>
</dbReference>
<dbReference type="EC" id="5.6.2.1" evidence="8"/>
<feature type="region of interest" description="Interaction with DNA" evidence="8">
    <location>
        <begin position="194"/>
        <end position="199"/>
    </location>
</feature>
<feature type="binding site" evidence="8">
    <location>
        <position position="105"/>
    </location>
    <ligand>
        <name>Mg(2+)</name>
        <dbReference type="ChEBI" id="CHEBI:18420"/>
        <label>2</label>
    </ligand>
</feature>
<dbReference type="GO" id="GO:0000287">
    <property type="term" value="F:magnesium ion binding"/>
    <property type="evidence" value="ECO:0007669"/>
    <property type="project" value="UniProtKB-UniRule"/>
</dbReference>
<dbReference type="Pfam" id="PF01131">
    <property type="entry name" value="Topoisom_bac"/>
    <property type="match status" value="1"/>
</dbReference>
<proteinExistence type="inferred from homology"/>
<dbReference type="FunFam" id="3.40.50.140:FF:000004">
    <property type="entry name" value="DNA topoisomerase 3"/>
    <property type="match status" value="1"/>
</dbReference>
<dbReference type="InterPro" id="IPR003601">
    <property type="entry name" value="Topo_IA_2"/>
</dbReference>
<feature type="region of interest" description="Disordered" evidence="9">
    <location>
        <begin position="615"/>
        <end position="669"/>
    </location>
</feature>
<evidence type="ECO:0000256" key="1">
    <source>
        <dbReference type="ARBA" id="ARBA00000213"/>
    </source>
</evidence>
<keyword evidence="5 8" id="KW-0799">Topoisomerase</keyword>
<dbReference type="InterPro" id="IPR005738">
    <property type="entry name" value="TopoIII"/>
</dbReference>
<dbReference type="SMART" id="SM00437">
    <property type="entry name" value="TOP1Ac"/>
    <property type="match status" value="1"/>
</dbReference>
<dbReference type="GO" id="GO:0003677">
    <property type="term" value="F:DNA binding"/>
    <property type="evidence" value="ECO:0007669"/>
    <property type="project" value="UniProtKB-KW"/>
</dbReference>
<dbReference type="GO" id="GO:0003917">
    <property type="term" value="F:DNA topoisomerase type I (single strand cut, ATP-independent) activity"/>
    <property type="evidence" value="ECO:0007669"/>
    <property type="project" value="UniProtKB-UniRule"/>
</dbReference>
<dbReference type="PRINTS" id="PR00417">
    <property type="entry name" value="PRTPISMRASEI"/>
</dbReference>
<keyword evidence="4 8" id="KW-0460">Magnesium</keyword>
<evidence type="ECO:0000256" key="3">
    <source>
        <dbReference type="ARBA" id="ARBA00022723"/>
    </source>
</evidence>
<evidence type="ECO:0000259" key="10">
    <source>
        <dbReference type="PROSITE" id="PS50880"/>
    </source>
</evidence>
<feature type="binding site" evidence="8">
    <location>
        <position position="103"/>
    </location>
    <ligand>
        <name>Mg(2+)</name>
        <dbReference type="ChEBI" id="CHEBI:18420"/>
        <label>2</label>
    </ligand>
</feature>
<feature type="binding site" evidence="8">
    <location>
        <position position="7"/>
    </location>
    <ligand>
        <name>Mg(2+)</name>
        <dbReference type="ChEBI" id="CHEBI:18420"/>
        <label>1</label>
        <note>catalytic</note>
    </ligand>
</feature>
<evidence type="ECO:0000256" key="8">
    <source>
        <dbReference type="HAMAP-Rule" id="MF_00953"/>
    </source>
</evidence>
<name>A0A1A9F0B7_9GAMM</name>
<accession>A0A1A9F0B7</accession>
<dbReference type="InterPro" id="IPR013826">
    <property type="entry name" value="Topo_IA_cen_sub3"/>
</dbReference>
<dbReference type="PROSITE" id="PS52039">
    <property type="entry name" value="TOPO_IA_2"/>
    <property type="match status" value="1"/>
</dbReference>
<evidence type="ECO:0000256" key="5">
    <source>
        <dbReference type="ARBA" id="ARBA00023029"/>
    </source>
</evidence>
<protein>
    <recommendedName>
        <fullName evidence="8">DNA topoisomerase 3</fullName>
        <ecNumber evidence="8">5.6.2.1</ecNumber>
    </recommendedName>
    <alternativeName>
        <fullName evidence="8">DNA topoisomerase III</fullName>
    </alternativeName>
</protein>
<dbReference type="InterPro" id="IPR034144">
    <property type="entry name" value="TOPRIM_TopoIII"/>
</dbReference>
<evidence type="ECO:0000313" key="12">
    <source>
        <dbReference type="EMBL" id="ANG63341.1"/>
    </source>
</evidence>
<feature type="site" description="Interaction with DNA" evidence="8">
    <location>
        <position position="170"/>
    </location>
</feature>
<comment type="similarity">
    <text evidence="2 8">Belongs to the type IA topoisomerase family.</text>
</comment>
<reference evidence="13" key="1">
    <citation type="submission" date="2016-05" db="EMBL/GenBank/DDBJ databases">
        <authorList>
            <person name="Baek K."/>
            <person name="Yang S.-J."/>
        </authorList>
    </citation>
    <scope>NUCLEOTIDE SEQUENCE [LARGE SCALE GENOMIC DNA]</scope>
    <source>
        <strain evidence="13">ST58-10</strain>
    </source>
</reference>
<dbReference type="PROSITE" id="PS00396">
    <property type="entry name" value="TOPO_IA_1"/>
    <property type="match status" value="1"/>
</dbReference>
<keyword evidence="13" id="KW-1185">Reference proteome</keyword>
<dbReference type="GO" id="GO:0006281">
    <property type="term" value="P:DNA repair"/>
    <property type="evidence" value="ECO:0007669"/>
    <property type="project" value="TreeGrafter"/>
</dbReference>
<dbReference type="PANTHER" id="PTHR11390:SF21">
    <property type="entry name" value="DNA TOPOISOMERASE 3-ALPHA"/>
    <property type="match status" value="1"/>
</dbReference>
<comment type="catalytic activity">
    <reaction evidence="1 8">
        <text>ATP-independent breakage of single-stranded DNA, followed by passage and rejoining.</text>
        <dbReference type="EC" id="5.6.2.1"/>
    </reaction>
</comment>
<feature type="site" description="Interaction with DNA" evidence="8">
    <location>
        <position position="178"/>
    </location>
</feature>
<dbReference type="SMART" id="SM00436">
    <property type="entry name" value="TOP1Bc"/>
    <property type="match status" value="1"/>
</dbReference>
<evidence type="ECO:0000313" key="13">
    <source>
        <dbReference type="Proteomes" id="UP000078070"/>
    </source>
</evidence>
<evidence type="ECO:0000256" key="4">
    <source>
        <dbReference type="ARBA" id="ARBA00022842"/>
    </source>
</evidence>
<dbReference type="KEGG" id="mars:A8C75_13245"/>
<reference evidence="12 13" key="2">
    <citation type="journal article" date="2018" name="Int. J. Syst. Evol. Microbiol.">
        <title>Marinobacterium aestuarii sp. nov., a benzene-degrading marine bacterium isolated from estuary sediment.</title>
        <authorList>
            <person name="Bae S.S."/>
            <person name="Jung J."/>
            <person name="Chung D."/>
            <person name="Baek K."/>
        </authorList>
    </citation>
    <scope>NUCLEOTIDE SEQUENCE [LARGE SCALE GENOMIC DNA]</scope>
    <source>
        <strain evidence="12 13">ST58-10</strain>
    </source>
</reference>
<dbReference type="GO" id="GO:0006265">
    <property type="term" value="P:DNA topological change"/>
    <property type="evidence" value="ECO:0007669"/>
    <property type="project" value="UniProtKB-UniRule"/>
</dbReference>
<dbReference type="NCBIfam" id="NF005829">
    <property type="entry name" value="PRK07726.1"/>
    <property type="match status" value="1"/>
</dbReference>
<dbReference type="InterPro" id="IPR006171">
    <property type="entry name" value="TOPRIM_dom"/>
</dbReference>
<dbReference type="AlphaFoldDB" id="A0A1A9F0B7"/>
<feature type="site" description="Interaction with DNA" evidence="8">
    <location>
        <position position="61"/>
    </location>
</feature>
<dbReference type="InterPro" id="IPR013825">
    <property type="entry name" value="Topo_IA_cen_sub2"/>
</dbReference>
<keyword evidence="7 8" id="KW-0413">Isomerase</keyword>
<dbReference type="Gene3D" id="1.10.460.10">
    <property type="entry name" value="Topoisomerase I, domain 2"/>
    <property type="match status" value="1"/>
</dbReference>
<comment type="function">
    <text evidence="8">Releases the supercoiling and torsional tension of DNA, which is introduced during the DNA replication and transcription, by transiently cleaving and rejoining one strand of the DNA duplex. Introduces a single-strand break via transesterification at a target site in duplex DNA. The scissile phosphodiester is attacked by the catalytic tyrosine of the enzyme, resulting in the formation of a DNA-(5'-phosphotyrosyl)-enzyme intermediate and the expulsion of a 3'-OH DNA strand. The free DNA strand then undergoes passage around the unbroken strand, thus removing DNA supercoils. Finally, in the religation step, the DNA 3'-OH attacks the covalent intermediate to expel the active-site tyrosine and restore the DNA phosphodiester backbone.</text>
</comment>
<feature type="domain" description="Topo IA-type catalytic" evidence="11">
    <location>
        <begin position="155"/>
        <end position="605"/>
    </location>
</feature>
<dbReference type="InterPro" id="IPR000380">
    <property type="entry name" value="Topo_IA"/>
</dbReference>
<gene>
    <name evidence="8" type="primary">topB</name>
    <name evidence="12" type="ORF">A8C75_13245</name>
</gene>
<dbReference type="Pfam" id="PF01751">
    <property type="entry name" value="Toprim"/>
    <property type="match status" value="1"/>
</dbReference>
<feature type="active site" description="O-(5'-phospho-DNA)-tyrosine intermediate" evidence="8">
    <location>
        <position position="328"/>
    </location>
</feature>
<dbReference type="GO" id="GO:0006310">
    <property type="term" value="P:DNA recombination"/>
    <property type="evidence" value="ECO:0007669"/>
    <property type="project" value="TreeGrafter"/>
</dbReference>
<dbReference type="InterPro" id="IPR003602">
    <property type="entry name" value="Topo_IA_DNA-bd_dom"/>
</dbReference>
<dbReference type="OrthoDB" id="9803554at2"/>
<feature type="domain" description="Toprim" evidence="10">
    <location>
        <begin position="1"/>
        <end position="134"/>
    </location>
</feature>
<dbReference type="CDD" id="cd03362">
    <property type="entry name" value="TOPRIM_TopoIA_TopoIII"/>
    <property type="match status" value="1"/>
</dbReference>
<feature type="site" description="Interaction with DNA" evidence="8">
    <location>
        <position position="185"/>
    </location>
</feature>
<feature type="binding site" evidence="8">
    <location>
        <position position="103"/>
    </location>
    <ligand>
        <name>Mg(2+)</name>
        <dbReference type="ChEBI" id="CHEBI:18420"/>
        <label>1</label>
        <note>catalytic</note>
    </ligand>
</feature>
<evidence type="ECO:0000256" key="9">
    <source>
        <dbReference type="SAM" id="MobiDB-lite"/>
    </source>
</evidence>
<dbReference type="InterPro" id="IPR023405">
    <property type="entry name" value="Topo_IA_core_domain"/>
</dbReference>
<dbReference type="EMBL" id="CP015839">
    <property type="protein sequence ID" value="ANG63341.1"/>
    <property type="molecule type" value="Genomic_DNA"/>
</dbReference>
<dbReference type="SUPFAM" id="SSF56712">
    <property type="entry name" value="Prokaryotic type I DNA topoisomerase"/>
    <property type="match status" value="1"/>
</dbReference>
<evidence type="ECO:0000256" key="7">
    <source>
        <dbReference type="ARBA" id="ARBA00023235"/>
    </source>
</evidence>
<feature type="compositionally biased region" description="Low complexity" evidence="9">
    <location>
        <begin position="634"/>
        <end position="653"/>
    </location>
</feature>
<dbReference type="InterPro" id="IPR023406">
    <property type="entry name" value="Topo_IA_AS"/>
</dbReference>
<dbReference type="Gene3D" id="3.40.50.140">
    <property type="match status" value="1"/>
</dbReference>
<dbReference type="STRING" id="1821621.A8C75_13245"/>
<dbReference type="InterPro" id="IPR013824">
    <property type="entry name" value="Topo_IA_cen_sub1"/>
</dbReference>